<evidence type="ECO:0000313" key="2">
    <source>
        <dbReference type="Proteomes" id="UP000287033"/>
    </source>
</evidence>
<dbReference type="AlphaFoldDB" id="A0A401TPS2"/>
<reference evidence="1 2" key="1">
    <citation type="journal article" date="2018" name="Nat. Ecol. Evol.">
        <title>Shark genomes provide insights into elasmobranch evolution and the origin of vertebrates.</title>
        <authorList>
            <person name="Hara Y"/>
            <person name="Yamaguchi K"/>
            <person name="Onimaru K"/>
            <person name="Kadota M"/>
            <person name="Koyanagi M"/>
            <person name="Keeley SD"/>
            <person name="Tatsumi K"/>
            <person name="Tanaka K"/>
            <person name="Motone F"/>
            <person name="Kageyama Y"/>
            <person name="Nozu R"/>
            <person name="Adachi N"/>
            <person name="Nishimura O"/>
            <person name="Nakagawa R"/>
            <person name="Tanegashima C"/>
            <person name="Kiyatake I"/>
            <person name="Matsumoto R"/>
            <person name="Murakumo K"/>
            <person name="Nishida K"/>
            <person name="Terakita A"/>
            <person name="Kuratani S"/>
            <person name="Sato K"/>
            <person name="Hyodo S Kuraku.S."/>
        </authorList>
    </citation>
    <scope>NUCLEOTIDE SEQUENCE [LARGE SCALE GENOMIC DNA]</scope>
</reference>
<organism evidence="1 2">
    <name type="scientific">Chiloscyllium punctatum</name>
    <name type="common">Brownbanded bambooshark</name>
    <name type="synonym">Hemiscyllium punctatum</name>
    <dbReference type="NCBI Taxonomy" id="137246"/>
    <lineage>
        <taxon>Eukaryota</taxon>
        <taxon>Metazoa</taxon>
        <taxon>Chordata</taxon>
        <taxon>Craniata</taxon>
        <taxon>Vertebrata</taxon>
        <taxon>Chondrichthyes</taxon>
        <taxon>Elasmobranchii</taxon>
        <taxon>Galeomorphii</taxon>
        <taxon>Galeoidea</taxon>
        <taxon>Orectolobiformes</taxon>
        <taxon>Hemiscylliidae</taxon>
        <taxon>Chiloscyllium</taxon>
    </lineage>
</organism>
<evidence type="ECO:0000313" key="1">
    <source>
        <dbReference type="EMBL" id="GCC44622.1"/>
    </source>
</evidence>
<dbReference type="Proteomes" id="UP000287033">
    <property type="component" value="Unassembled WGS sequence"/>
</dbReference>
<name>A0A401TPS2_CHIPU</name>
<sequence length="101" mass="10748">MDFGVGGVLCWRRVKGDIGWVWDGRNDLLEAVGGWCWMDLGRAGCSVGGGGTVELDGLGTGRVICWGRVKGDVGWVWGRAWCSVGGERRVMLDAFGAGGMI</sequence>
<keyword evidence="2" id="KW-1185">Reference proteome</keyword>
<gene>
    <name evidence="1" type="ORF">chiPu_0028570</name>
</gene>
<dbReference type="EMBL" id="BEZZ01134770">
    <property type="protein sequence ID" value="GCC44622.1"/>
    <property type="molecule type" value="Genomic_DNA"/>
</dbReference>
<feature type="non-terminal residue" evidence="1">
    <location>
        <position position="101"/>
    </location>
</feature>
<proteinExistence type="predicted"/>
<protein>
    <submittedName>
        <fullName evidence="1">Uncharacterized protein</fullName>
    </submittedName>
</protein>
<comment type="caution">
    <text evidence="1">The sequence shown here is derived from an EMBL/GenBank/DDBJ whole genome shotgun (WGS) entry which is preliminary data.</text>
</comment>
<accession>A0A401TPS2</accession>